<dbReference type="InterPro" id="IPR039948">
    <property type="entry name" value="ELC1"/>
</dbReference>
<comment type="similarity">
    <text evidence="2">Belongs to the SKP1 family.</text>
</comment>
<comment type="subcellular location">
    <subcellularLocation>
        <location evidence="1">Nucleus</location>
    </subcellularLocation>
</comment>
<dbReference type="SUPFAM" id="SSF54695">
    <property type="entry name" value="POZ domain"/>
    <property type="match status" value="1"/>
</dbReference>
<evidence type="ECO:0000259" key="6">
    <source>
        <dbReference type="Pfam" id="PF03931"/>
    </source>
</evidence>
<evidence type="ECO:0000313" key="8">
    <source>
        <dbReference type="Proteomes" id="UP000030641"/>
    </source>
</evidence>
<dbReference type="RefSeq" id="XP_013344028.1">
    <property type="nucleotide sequence ID" value="XM_013488574.1"/>
</dbReference>
<dbReference type="STRING" id="1043005.A0A074YCN7"/>
<dbReference type="Gene3D" id="3.30.710.10">
    <property type="entry name" value="Potassium Channel Kv1.1, Chain A"/>
    <property type="match status" value="1"/>
</dbReference>
<dbReference type="PANTHER" id="PTHR20648">
    <property type="entry name" value="ELONGIN-C"/>
    <property type="match status" value="1"/>
</dbReference>
<dbReference type="FunCoup" id="A0A074YCN7">
    <property type="interactions" value="657"/>
</dbReference>
<evidence type="ECO:0000256" key="4">
    <source>
        <dbReference type="ARBA" id="ARBA00023242"/>
    </source>
</evidence>
<keyword evidence="8" id="KW-1185">Reference proteome</keyword>
<evidence type="ECO:0000256" key="5">
    <source>
        <dbReference type="ARBA" id="ARBA00045385"/>
    </source>
</evidence>
<feature type="domain" description="SKP1 component POZ" evidence="6">
    <location>
        <begin position="12"/>
        <end position="75"/>
    </location>
</feature>
<dbReference type="GO" id="GO:0005634">
    <property type="term" value="C:nucleus"/>
    <property type="evidence" value="ECO:0007669"/>
    <property type="project" value="UniProtKB-SubCell"/>
</dbReference>
<accession>A0A074YCN7</accession>
<dbReference type="InParanoid" id="A0A074YCN7"/>
<sequence>MADTEQTEAPDYVTLVSNDGFEFMVQRTSACLSGAIKRMLDPINGFAESKTHRCVFENINGMVLEKVCEYFYYNEKNRDNTGVPDLDIPPELCLELLMAADYLNGVLSSLQDCLLAPSLLIFSSSLMIKLRTSTTLLCLPPIISARRLWRSLLIQSHLPSALLLRISLLHSIPSGVQKTSPT</sequence>
<organism evidence="7 8">
    <name type="scientific">Aureobasidium subglaciale (strain EXF-2481)</name>
    <name type="common">Aureobasidium pullulans var. subglaciale</name>
    <dbReference type="NCBI Taxonomy" id="1043005"/>
    <lineage>
        <taxon>Eukaryota</taxon>
        <taxon>Fungi</taxon>
        <taxon>Dikarya</taxon>
        <taxon>Ascomycota</taxon>
        <taxon>Pezizomycotina</taxon>
        <taxon>Dothideomycetes</taxon>
        <taxon>Dothideomycetidae</taxon>
        <taxon>Dothideales</taxon>
        <taxon>Saccotheciaceae</taxon>
        <taxon>Aureobasidium</taxon>
    </lineage>
</organism>
<dbReference type="CDD" id="cd18321">
    <property type="entry name" value="BTB_POZ_EloC"/>
    <property type="match status" value="1"/>
</dbReference>
<dbReference type="Proteomes" id="UP000030641">
    <property type="component" value="Unassembled WGS sequence"/>
</dbReference>
<dbReference type="InterPro" id="IPR001232">
    <property type="entry name" value="SKP1-like"/>
</dbReference>
<evidence type="ECO:0000256" key="3">
    <source>
        <dbReference type="ARBA" id="ARBA00021347"/>
    </source>
</evidence>
<proteinExistence type="inferred from homology"/>
<name>A0A074YCN7_AURSE</name>
<dbReference type="InterPro" id="IPR011333">
    <property type="entry name" value="SKP1/BTB/POZ_sf"/>
</dbReference>
<protein>
    <recommendedName>
        <fullName evidence="3">Elongin-C</fullName>
    </recommendedName>
</protein>
<dbReference type="GO" id="GO:0006511">
    <property type="term" value="P:ubiquitin-dependent protein catabolic process"/>
    <property type="evidence" value="ECO:0007669"/>
    <property type="project" value="InterPro"/>
</dbReference>
<dbReference type="AlphaFoldDB" id="A0A074YCN7"/>
<dbReference type="SMART" id="SM00512">
    <property type="entry name" value="Skp1"/>
    <property type="match status" value="1"/>
</dbReference>
<dbReference type="OMA" id="HTDATIG"/>
<dbReference type="Pfam" id="PF03931">
    <property type="entry name" value="Skp1_POZ"/>
    <property type="match status" value="1"/>
</dbReference>
<evidence type="ECO:0000256" key="1">
    <source>
        <dbReference type="ARBA" id="ARBA00004123"/>
    </source>
</evidence>
<dbReference type="OrthoDB" id="249087at2759"/>
<dbReference type="EMBL" id="KL584759">
    <property type="protein sequence ID" value="KEQ95510.1"/>
    <property type="molecule type" value="Genomic_DNA"/>
</dbReference>
<reference evidence="7 8" key="1">
    <citation type="journal article" date="2014" name="BMC Genomics">
        <title>Genome sequencing of four Aureobasidium pullulans varieties: biotechnological potential, stress tolerance, and description of new species.</title>
        <authorList>
            <person name="Gostin Ar C."/>
            <person name="Ohm R.A."/>
            <person name="Kogej T."/>
            <person name="Sonjak S."/>
            <person name="Turk M."/>
            <person name="Zajc J."/>
            <person name="Zalar P."/>
            <person name="Grube M."/>
            <person name="Sun H."/>
            <person name="Han J."/>
            <person name="Sharma A."/>
            <person name="Chiniquy J."/>
            <person name="Ngan C.Y."/>
            <person name="Lipzen A."/>
            <person name="Barry K."/>
            <person name="Grigoriev I.V."/>
            <person name="Gunde-Cimerman N."/>
        </authorList>
    </citation>
    <scope>NUCLEOTIDE SEQUENCE [LARGE SCALE GENOMIC DNA]</scope>
    <source>
        <strain evidence="7 8">EXF-2481</strain>
    </source>
</reference>
<comment type="function">
    <text evidence="5">Essential component of the SCF (SKP1-CUL1-F-box protein) E3 ubiquitin ligase complexes, which mediate the ubiquitination and subsequent proteasomal degradation of target proteins. Controls sulfur metabolite repression, probably by mediating the inactivation or degradation of the metR transcription factor.</text>
</comment>
<keyword evidence="4" id="KW-0539">Nucleus</keyword>
<dbReference type="GeneID" id="25370752"/>
<gene>
    <name evidence="7" type="ORF">AUEXF2481DRAFT_697012</name>
</gene>
<evidence type="ECO:0000313" key="7">
    <source>
        <dbReference type="EMBL" id="KEQ95510.1"/>
    </source>
</evidence>
<dbReference type="HOGENOM" id="CLU_1481702_0_0_1"/>
<dbReference type="FunFam" id="3.30.710.10:FF:000035">
    <property type="entry name" value="Elongin C transcription elongation factor"/>
    <property type="match status" value="1"/>
</dbReference>
<evidence type="ECO:0000256" key="2">
    <source>
        <dbReference type="ARBA" id="ARBA00009993"/>
    </source>
</evidence>
<dbReference type="InterPro" id="IPR016073">
    <property type="entry name" value="Skp1_comp_POZ"/>
</dbReference>